<sequence>MRPLPFAGALLLGLACFLPAQGRPAAAAPAAAGDTAAAPAARKVTLLLDWFVNPVHAAIVVAKEKGFFAKGGLDVDFVEPADPSMPPRLVAAGQGDIALTYQPNFYLDVAAGLPIQRVGTSIQTPLNTVMVLADGRIKSLADLKGKTVGYSVAGYETALLGTMLESAGLKLDDVKLVNVNFALTAPLIGGQVDAVVGAYRNVELFEMQLAGHPGTPFFPEEHGVPPYDESIFVTKADNARAAFVKPFLDAVGQAQLFILDHPDEAWAAFVHAYPKLDDPLDKLAWAATIPRLSADPAATDGPRYAAFAEFMKSKGLIERTEPLERYIGK</sequence>
<dbReference type="PANTHER" id="PTHR31528">
    <property type="entry name" value="4-AMINO-5-HYDROXYMETHYL-2-METHYLPYRIMIDINE PHOSPHATE SYNTHASE THI11-RELATED"/>
    <property type="match status" value="1"/>
</dbReference>
<feature type="signal peptide" evidence="1">
    <location>
        <begin position="1"/>
        <end position="22"/>
    </location>
</feature>
<dbReference type="GO" id="GO:0005524">
    <property type="term" value="F:ATP binding"/>
    <property type="evidence" value="ECO:0007669"/>
    <property type="project" value="UniProtKB-KW"/>
</dbReference>
<evidence type="ECO:0000313" key="3">
    <source>
        <dbReference type="EMBL" id="RYC31939.1"/>
    </source>
</evidence>
<dbReference type="SUPFAM" id="SSF53850">
    <property type="entry name" value="Periplasmic binding protein-like II"/>
    <property type="match status" value="1"/>
</dbReference>
<dbReference type="InterPro" id="IPR015168">
    <property type="entry name" value="SsuA/THI5"/>
</dbReference>
<proteinExistence type="predicted"/>
<keyword evidence="3" id="KW-0067">ATP-binding</keyword>
<dbReference type="Proteomes" id="UP000290759">
    <property type="component" value="Unassembled WGS sequence"/>
</dbReference>
<dbReference type="AlphaFoldDB" id="A0A4Q2U5S4"/>
<dbReference type="Gene3D" id="3.40.190.10">
    <property type="entry name" value="Periplasmic binding protein-like II"/>
    <property type="match status" value="2"/>
</dbReference>
<dbReference type="OrthoDB" id="5348911at2"/>
<dbReference type="PANTHER" id="PTHR31528:SF3">
    <property type="entry name" value="THIAMINE BIOSYNTHESIS PROTEIN HI_0357-RELATED"/>
    <property type="match status" value="1"/>
</dbReference>
<name>A0A4Q2U5S4_9HYPH</name>
<dbReference type="EMBL" id="QYBB01000010">
    <property type="protein sequence ID" value="RYC31939.1"/>
    <property type="molecule type" value="Genomic_DNA"/>
</dbReference>
<feature type="chain" id="PRO_5020360754" evidence="1">
    <location>
        <begin position="23"/>
        <end position="329"/>
    </location>
</feature>
<feature type="domain" description="SsuA/THI5-like" evidence="2">
    <location>
        <begin position="53"/>
        <end position="265"/>
    </location>
</feature>
<evidence type="ECO:0000313" key="4">
    <source>
        <dbReference type="Proteomes" id="UP000290759"/>
    </source>
</evidence>
<reference evidence="3 4" key="2">
    <citation type="submission" date="2019-02" db="EMBL/GenBank/DDBJ databases">
        <title>'Lichenibacterium ramalinii' gen. nov. sp. nov., 'Lichenibacterium minor' gen. nov. sp. nov.</title>
        <authorList>
            <person name="Pankratov T."/>
        </authorList>
    </citation>
    <scope>NUCLEOTIDE SEQUENCE [LARGE SCALE GENOMIC DNA]</scope>
    <source>
        <strain evidence="3 4">RmlP026</strain>
    </source>
</reference>
<reference evidence="3 4" key="1">
    <citation type="submission" date="2018-12" db="EMBL/GenBank/DDBJ databases">
        <authorList>
            <person name="Grouzdev D.S."/>
            <person name="Krutkina M.S."/>
        </authorList>
    </citation>
    <scope>NUCLEOTIDE SEQUENCE [LARGE SCALE GENOMIC DNA]</scope>
    <source>
        <strain evidence="3 4">RmlP026</strain>
    </source>
</reference>
<dbReference type="GO" id="GO:0009228">
    <property type="term" value="P:thiamine biosynthetic process"/>
    <property type="evidence" value="ECO:0007669"/>
    <property type="project" value="InterPro"/>
</dbReference>
<keyword evidence="1" id="KW-0732">Signal</keyword>
<gene>
    <name evidence="3" type="ORF">D3273_10950</name>
</gene>
<organism evidence="3 4">
    <name type="scientific">Lichenibacterium minor</name>
    <dbReference type="NCBI Taxonomy" id="2316528"/>
    <lineage>
        <taxon>Bacteria</taxon>
        <taxon>Pseudomonadati</taxon>
        <taxon>Pseudomonadota</taxon>
        <taxon>Alphaproteobacteria</taxon>
        <taxon>Hyphomicrobiales</taxon>
        <taxon>Lichenihabitantaceae</taxon>
        <taxon>Lichenibacterium</taxon>
    </lineage>
</organism>
<dbReference type="RefSeq" id="WP_129226419.1">
    <property type="nucleotide sequence ID" value="NZ_QYBB01000010.1"/>
</dbReference>
<comment type="caution">
    <text evidence="3">The sequence shown here is derived from an EMBL/GenBank/DDBJ whole genome shotgun (WGS) entry which is preliminary data.</text>
</comment>
<keyword evidence="3" id="KW-0547">Nucleotide-binding</keyword>
<protein>
    <submittedName>
        <fullName evidence="3">ABC transporter ATP-binding protein</fullName>
    </submittedName>
</protein>
<evidence type="ECO:0000256" key="1">
    <source>
        <dbReference type="SAM" id="SignalP"/>
    </source>
</evidence>
<keyword evidence="4" id="KW-1185">Reference proteome</keyword>
<dbReference type="PROSITE" id="PS51257">
    <property type="entry name" value="PROKAR_LIPOPROTEIN"/>
    <property type="match status" value="1"/>
</dbReference>
<dbReference type="InterPro" id="IPR027939">
    <property type="entry name" value="NMT1/THI5"/>
</dbReference>
<accession>A0A4Q2U5S4</accession>
<dbReference type="Pfam" id="PF09084">
    <property type="entry name" value="NMT1"/>
    <property type="match status" value="1"/>
</dbReference>
<evidence type="ECO:0000259" key="2">
    <source>
        <dbReference type="Pfam" id="PF09084"/>
    </source>
</evidence>